<evidence type="ECO:0000313" key="5">
    <source>
        <dbReference type="Proteomes" id="UP000298663"/>
    </source>
</evidence>
<evidence type="ECO:0000256" key="1">
    <source>
        <dbReference type="SAM" id="MobiDB-lite"/>
    </source>
</evidence>
<reference evidence="4 5" key="2">
    <citation type="journal article" date="2019" name="G3 (Bethesda)">
        <title>Hybrid Assembly of the Genome of the Entomopathogenic Nematode Steinernema carpocapsae Identifies the X-Chromosome.</title>
        <authorList>
            <person name="Serra L."/>
            <person name="Macchietto M."/>
            <person name="Macias-Munoz A."/>
            <person name="McGill C.J."/>
            <person name="Rodriguez I.M."/>
            <person name="Rodriguez B."/>
            <person name="Murad R."/>
            <person name="Mortazavi A."/>
        </authorList>
    </citation>
    <scope>NUCLEOTIDE SEQUENCE [LARGE SCALE GENOMIC DNA]</scope>
    <source>
        <strain evidence="4 5">ALL</strain>
    </source>
</reference>
<proteinExistence type="predicted"/>
<comment type="caution">
    <text evidence="4">The sequence shown here is derived from an EMBL/GenBank/DDBJ whole genome shotgun (WGS) entry which is preliminary data.</text>
</comment>
<dbReference type="Proteomes" id="UP000298663">
    <property type="component" value="Unassembled WGS sequence"/>
</dbReference>
<evidence type="ECO:0000256" key="3">
    <source>
        <dbReference type="SAM" id="SignalP"/>
    </source>
</evidence>
<evidence type="ECO:0000256" key="2">
    <source>
        <dbReference type="SAM" id="Phobius"/>
    </source>
</evidence>
<feature type="region of interest" description="Disordered" evidence="1">
    <location>
        <begin position="79"/>
        <end position="148"/>
    </location>
</feature>
<keyword evidence="2" id="KW-0812">Transmembrane</keyword>
<evidence type="ECO:0000313" key="4">
    <source>
        <dbReference type="EMBL" id="TKR63408.1"/>
    </source>
</evidence>
<gene>
    <name evidence="4" type="ORF">L596_027243</name>
</gene>
<feature type="chain" id="PRO_5020705315" evidence="3">
    <location>
        <begin position="23"/>
        <end position="237"/>
    </location>
</feature>
<feature type="compositionally biased region" description="Low complexity" evidence="1">
    <location>
        <begin position="52"/>
        <end position="63"/>
    </location>
</feature>
<feature type="compositionally biased region" description="Pro residues" evidence="1">
    <location>
        <begin position="93"/>
        <end position="105"/>
    </location>
</feature>
<name>A0A4U5M3R3_STECR</name>
<protein>
    <submittedName>
        <fullName evidence="4">Uncharacterized protein</fullName>
    </submittedName>
</protein>
<feature type="transmembrane region" description="Helical" evidence="2">
    <location>
        <begin position="205"/>
        <end position="223"/>
    </location>
</feature>
<reference evidence="4 5" key="1">
    <citation type="journal article" date="2015" name="Genome Biol.">
        <title>Comparative genomics of Steinernema reveals deeply conserved gene regulatory networks.</title>
        <authorList>
            <person name="Dillman A.R."/>
            <person name="Macchietto M."/>
            <person name="Porter C.F."/>
            <person name="Rogers A."/>
            <person name="Williams B."/>
            <person name="Antoshechkin I."/>
            <person name="Lee M.M."/>
            <person name="Goodwin Z."/>
            <person name="Lu X."/>
            <person name="Lewis E.E."/>
            <person name="Goodrich-Blair H."/>
            <person name="Stock S.P."/>
            <person name="Adams B.J."/>
            <person name="Sternberg P.W."/>
            <person name="Mortazavi A."/>
        </authorList>
    </citation>
    <scope>NUCLEOTIDE SEQUENCE [LARGE SCALE GENOMIC DNA]</scope>
    <source>
        <strain evidence="4 5">ALL</strain>
    </source>
</reference>
<keyword evidence="3" id="KW-0732">Signal</keyword>
<keyword evidence="5" id="KW-1185">Reference proteome</keyword>
<keyword evidence="2" id="KW-1133">Transmembrane helix</keyword>
<feature type="signal peptide" evidence="3">
    <location>
        <begin position="1"/>
        <end position="22"/>
    </location>
</feature>
<accession>A0A4U5M3R3</accession>
<dbReference type="AlphaFoldDB" id="A0A4U5M3R3"/>
<dbReference type="EMBL" id="AZBU02000010">
    <property type="protein sequence ID" value="TKR63408.1"/>
    <property type="molecule type" value="Genomic_DNA"/>
</dbReference>
<organism evidence="4 5">
    <name type="scientific">Steinernema carpocapsae</name>
    <name type="common">Entomopathogenic nematode</name>
    <dbReference type="NCBI Taxonomy" id="34508"/>
    <lineage>
        <taxon>Eukaryota</taxon>
        <taxon>Metazoa</taxon>
        <taxon>Ecdysozoa</taxon>
        <taxon>Nematoda</taxon>
        <taxon>Chromadorea</taxon>
        <taxon>Rhabditida</taxon>
        <taxon>Tylenchina</taxon>
        <taxon>Panagrolaimomorpha</taxon>
        <taxon>Strongyloidoidea</taxon>
        <taxon>Steinernematidae</taxon>
        <taxon>Steinernema</taxon>
    </lineage>
</organism>
<feature type="transmembrane region" description="Helical" evidence="2">
    <location>
        <begin position="169"/>
        <end position="193"/>
    </location>
</feature>
<sequence length="237" mass="25905">MMSSALTIAVALFACFAVLADGGPGGESFNKADPVSSVPFSTPAPVTASNQSSSRPDASAAPDQHNGTATAVEDANNISGHSTAFTPHRASPQAPPPASPLPIPRPRTLQDPPRTRALRNVASTTTTPGKKRVIRKQPDEKPAPDNVPRYPKHVLHVIELARRREDRRLWIKAAMLFTILTLWPLCIGMRLGLTQFPRDRKVTSWIWVILRTIFWPVLIPNVGQDRRQGQPTIPRTG</sequence>
<keyword evidence="2" id="KW-0472">Membrane</keyword>
<feature type="region of interest" description="Disordered" evidence="1">
    <location>
        <begin position="40"/>
        <end position="66"/>
    </location>
</feature>